<evidence type="ECO:0000313" key="2">
    <source>
        <dbReference type="EMBL" id="CAG8639759.1"/>
    </source>
</evidence>
<sequence>NNLNYLKPFSDLWISVASSLYFVIRVKKANNGMETNSESNYNIKNDIKDDDIEDDNNEDNDSKGSNILIKNLLSLKLYWTPKKCNSYTSNSRATKY</sequence>
<accession>A0A9N9GWM0</accession>
<reference evidence="2" key="1">
    <citation type="submission" date="2021-06" db="EMBL/GenBank/DDBJ databases">
        <authorList>
            <person name="Kallberg Y."/>
            <person name="Tangrot J."/>
            <person name="Rosling A."/>
        </authorList>
    </citation>
    <scope>NUCLEOTIDE SEQUENCE</scope>
    <source>
        <strain evidence="2">AZ414A</strain>
    </source>
</reference>
<dbReference type="AlphaFoldDB" id="A0A9N9GWM0"/>
<feature type="compositionally biased region" description="Acidic residues" evidence="1">
    <location>
        <begin position="48"/>
        <end position="59"/>
    </location>
</feature>
<evidence type="ECO:0000256" key="1">
    <source>
        <dbReference type="SAM" id="MobiDB-lite"/>
    </source>
</evidence>
<gene>
    <name evidence="2" type="ORF">DEBURN_LOCUS11116</name>
</gene>
<comment type="caution">
    <text evidence="2">The sequence shown here is derived from an EMBL/GenBank/DDBJ whole genome shotgun (WGS) entry which is preliminary data.</text>
</comment>
<dbReference type="EMBL" id="CAJVPK010004824">
    <property type="protein sequence ID" value="CAG8639759.1"/>
    <property type="molecule type" value="Genomic_DNA"/>
</dbReference>
<dbReference type="Proteomes" id="UP000789706">
    <property type="component" value="Unassembled WGS sequence"/>
</dbReference>
<protein>
    <submittedName>
        <fullName evidence="2">3120_t:CDS:1</fullName>
    </submittedName>
</protein>
<keyword evidence="3" id="KW-1185">Reference proteome</keyword>
<name>A0A9N9GWM0_9GLOM</name>
<organism evidence="2 3">
    <name type="scientific">Diversispora eburnea</name>
    <dbReference type="NCBI Taxonomy" id="1213867"/>
    <lineage>
        <taxon>Eukaryota</taxon>
        <taxon>Fungi</taxon>
        <taxon>Fungi incertae sedis</taxon>
        <taxon>Mucoromycota</taxon>
        <taxon>Glomeromycotina</taxon>
        <taxon>Glomeromycetes</taxon>
        <taxon>Diversisporales</taxon>
        <taxon>Diversisporaceae</taxon>
        <taxon>Diversispora</taxon>
    </lineage>
</organism>
<proteinExistence type="predicted"/>
<evidence type="ECO:0000313" key="3">
    <source>
        <dbReference type="Proteomes" id="UP000789706"/>
    </source>
</evidence>
<feature type="non-terminal residue" evidence="2">
    <location>
        <position position="96"/>
    </location>
</feature>
<feature type="region of interest" description="Disordered" evidence="1">
    <location>
        <begin position="33"/>
        <end position="64"/>
    </location>
</feature>